<evidence type="ECO:0000313" key="1">
    <source>
        <dbReference type="EMBL" id="KAF1997506.1"/>
    </source>
</evidence>
<dbReference type="Proteomes" id="UP000799779">
    <property type="component" value="Unassembled WGS sequence"/>
</dbReference>
<dbReference type="AlphaFoldDB" id="A0A6A5WIK4"/>
<name>A0A6A5WIK4_9PLEO</name>
<dbReference type="OrthoDB" id="4232400at2759"/>
<protein>
    <submittedName>
        <fullName evidence="1">Uncharacterized protein</fullName>
    </submittedName>
</protein>
<sequence>MAKSSDSPLCPDWVFLNRSNVHVAKDRGWFKTYTPFTSTLNHSPFTSPLDHSPVLGIGTVEIPTKRSPNLSGVSSHGSLHLNEVLHVPGFLCNVIGNLIMFSDGYDVQTSFSPKSKGTIKDSQGKNMAYFDPNRPLFAIKVRGQPMGPKLGLHALKEEEGIVYMLGCHWDSTEQQKWREFEDKNGLTNPISGLAGAADETPPFMTDEKVYLKENWRDEYYFLLEYSLNIYKEEDRAEG</sequence>
<organism evidence="1 2">
    <name type="scientific">Amniculicola lignicola CBS 123094</name>
    <dbReference type="NCBI Taxonomy" id="1392246"/>
    <lineage>
        <taxon>Eukaryota</taxon>
        <taxon>Fungi</taxon>
        <taxon>Dikarya</taxon>
        <taxon>Ascomycota</taxon>
        <taxon>Pezizomycotina</taxon>
        <taxon>Dothideomycetes</taxon>
        <taxon>Pleosporomycetidae</taxon>
        <taxon>Pleosporales</taxon>
        <taxon>Amniculicolaceae</taxon>
        <taxon>Amniculicola</taxon>
    </lineage>
</organism>
<accession>A0A6A5WIK4</accession>
<keyword evidence="2" id="KW-1185">Reference proteome</keyword>
<dbReference type="EMBL" id="ML977612">
    <property type="protein sequence ID" value="KAF1997506.1"/>
    <property type="molecule type" value="Genomic_DNA"/>
</dbReference>
<proteinExistence type="predicted"/>
<reference evidence="1" key="1">
    <citation type="journal article" date="2020" name="Stud. Mycol.">
        <title>101 Dothideomycetes genomes: a test case for predicting lifestyles and emergence of pathogens.</title>
        <authorList>
            <person name="Haridas S."/>
            <person name="Albert R."/>
            <person name="Binder M."/>
            <person name="Bloem J."/>
            <person name="Labutti K."/>
            <person name="Salamov A."/>
            <person name="Andreopoulos B."/>
            <person name="Baker S."/>
            <person name="Barry K."/>
            <person name="Bills G."/>
            <person name="Bluhm B."/>
            <person name="Cannon C."/>
            <person name="Castanera R."/>
            <person name="Culley D."/>
            <person name="Daum C."/>
            <person name="Ezra D."/>
            <person name="Gonzalez J."/>
            <person name="Henrissat B."/>
            <person name="Kuo A."/>
            <person name="Liang C."/>
            <person name="Lipzen A."/>
            <person name="Lutzoni F."/>
            <person name="Magnuson J."/>
            <person name="Mondo S."/>
            <person name="Nolan M."/>
            <person name="Ohm R."/>
            <person name="Pangilinan J."/>
            <person name="Park H.-J."/>
            <person name="Ramirez L."/>
            <person name="Alfaro M."/>
            <person name="Sun H."/>
            <person name="Tritt A."/>
            <person name="Yoshinaga Y."/>
            <person name="Zwiers L.-H."/>
            <person name="Turgeon B."/>
            <person name="Goodwin S."/>
            <person name="Spatafora J."/>
            <person name="Crous P."/>
            <person name="Grigoriev I."/>
        </authorList>
    </citation>
    <scope>NUCLEOTIDE SEQUENCE</scope>
    <source>
        <strain evidence="1">CBS 123094</strain>
    </source>
</reference>
<gene>
    <name evidence="1" type="ORF">P154DRAFT_440960</name>
</gene>
<dbReference type="PANTHER" id="PTHR40628:SF1">
    <property type="entry name" value="CHROMO DOMAIN-CONTAINING PROTEIN"/>
    <property type="match status" value="1"/>
</dbReference>
<dbReference type="PANTHER" id="PTHR40628">
    <property type="entry name" value="CHROMO DOMAIN-CONTAINING PROTEIN"/>
    <property type="match status" value="1"/>
</dbReference>
<evidence type="ECO:0000313" key="2">
    <source>
        <dbReference type="Proteomes" id="UP000799779"/>
    </source>
</evidence>